<dbReference type="InterPro" id="IPR001940">
    <property type="entry name" value="Peptidase_S1C"/>
</dbReference>
<feature type="region of interest" description="Disordered" evidence="4">
    <location>
        <begin position="1"/>
        <end position="133"/>
    </location>
</feature>
<protein>
    <submittedName>
        <fullName evidence="7">Serine protease, S1-C subfamily, contains C-terminal PDZ domain</fullName>
    </submittedName>
</protein>
<dbReference type="SMART" id="SM00228">
    <property type="entry name" value="PDZ"/>
    <property type="match status" value="1"/>
</dbReference>
<dbReference type="RefSeq" id="WP_093083860.1">
    <property type="nucleotide sequence ID" value="NZ_FNBE01000008.1"/>
</dbReference>
<dbReference type="SUPFAM" id="SSF50156">
    <property type="entry name" value="PDZ domain-like"/>
    <property type="match status" value="1"/>
</dbReference>
<keyword evidence="2 7" id="KW-0645">Protease</keyword>
<dbReference type="Pfam" id="PF13365">
    <property type="entry name" value="Trypsin_2"/>
    <property type="match status" value="1"/>
</dbReference>
<keyword evidence="5" id="KW-1133">Transmembrane helix</keyword>
<dbReference type="OrthoDB" id="9758917at2"/>
<evidence type="ECO:0000313" key="7">
    <source>
        <dbReference type="EMBL" id="SDF98931.1"/>
    </source>
</evidence>
<dbReference type="GO" id="GO:0006508">
    <property type="term" value="P:proteolysis"/>
    <property type="evidence" value="ECO:0007669"/>
    <property type="project" value="UniProtKB-KW"/>
</dbReference>
<keyword evidence="3" id="KW-0378">Hydrolase</keyword>
<feature type="compositionally biased region" description="Pro residues" evidence="4">
    <location>
        <begin position="120"/>
        <end position="133"/>
    </location>
</feature>
<dbReference type="InterPro" id="IPR009003">
    <property type="entry name" value="Peptidase_S1_PA"/>
</dbReference>
<dbReference type="PANTHER" id="PTHR43343:SF3">
    <property type="entry name" value="PROTEASE DO-LIKE 8, CHLOROPLASTIC"/>
    <property type="match status" value="1"/>
</dbReference>
<feature type="transmembrane region" description="Helical" evidence="5">
    <location>
        <begin position="154"/>
        <end position="173"/>
    </location>
</feature>
<comment type="similarity">
    <text evidence="1">Belongs to the peptidase S1C family.</text>
</comment>
<dbReference type="Gene3D" id="2.40.10.10">
    <property type="entry name" value="Trypsin-like serine proteases"/>
    <property type="match status" value="2"/>
</dbReference>
<evidence type="ECO:0000259" key="6">
    <source>
        <dbReference type="PROSITE" id="PS50106"/>
    </source>
</evidence>
<evidence type="ECO:0000256" key="2">
    <source>
        <dbReference type="ARBA" id="ARBA00022670"/>
    </source>
</evidence>
<dbReference type="InterPro" id="IPR051201">
    <property type="entry name" value="Chloro_Bact_Ser_Proteases"/>
</dbReference>
<dbReference type="SUPFAM" id="SSF50494">
    <property type="entry name" value="Trypsin-like serine proteases"/>
    <property type="match status" value="1"/>
</dbReference>
<dbReference type="GO" id="GO:0004252">
    <property type="term" value="F:serine-type endopeptidase activity"/>
    <property type="evidence" value="ECO:0007669"/>
    <property type="project" value="InterPro"/>
</dbReference>
<name>A0A1G7QK56_PSEOR</name>
<dbReference type="PRINTS" id="PR00834">
    <property type="entry name" value="PROTEASES2C"/>
</dbReference>
<keyword evidence="5" id="KW-0812">Transmembrane</keyword>
<dbReference type="InterPro" id="IPR043504">
    <property type="entry name" value="Peptidase_S1_PA_chymotrypsin"/>
</dbReference>
<keyword evidence="5" id="KW-0472">Membrane</keyword>
<gene>
    <name evidence="7" type="ORF">SAMN05216377_108107</name>
</gene>
<keyword evidence="8" id="KW-1185">Reference proteome</keyword>
<sequence length="503" mass="50500">MSDAQDPADRDAPPRLGPRGLDRPPVDPEAASVFGRPEGVDGAFGDRATSPNGSRTRLAPAPTAALAGAFGRAEGSTGPALQRPPETGGPRHPDEDAFWDGDTPAREDPWRRPETGVELGPPPVADRPPVSAPVPGPRLSVREVLFGGRVQPRALVVLGLIALLVGAVGGMVGRYTVEGANSLTDPGATLAEVSEAKERPPGSVADVAARVLPAVVSIDVKVGDQGGTGSGVVIDPAGYVLTNNHVIAPATNTPNGTVQAVFNDGTRVPAAVVGRDPKTDLAVLKVQVTNPTVAQFGSRGGLAVGDSVIAIGSPLGLAGTVTTGIVSALDRPVRLDGQGDDIAVIDAVQTDAAINPGNSGGALVDATGAVVGINTAIRSLSGGQDEGGSIGLGFAIPIDDARGIAEELIRTGTVTHADLGVNARSVTDGSADGAQVQNVVAGGPAAQAGILEGDVLVKVRDRTIAGADELIVAVREGEPGEAVPVELIRDGRPLTVTVTLGSD</sequence>
<evidence type="ECO:0000256" key="4">
    <source>
        <dbReference type="SAM" id="MobiDB-lite"/>
    </source>
</evidence>
<dbReference type="InterPro" id="IPR001478">
    <property type="entry name" value="PDZ"/>
</dbReference>
<proteinExistence type="inferred from homology"/>
<dbReference type="STRING" id="366584.SAMN05216377_108107"/>
<dbReference type="Proteomes" id="UP000198967">
    <property type="component" value="Unassembled WGS sequence"/>
</dbReference>
<dbReference type="PROSITE" id="PS50106">
    <property type="entry name" value="PDZ"/>
    <property type="match status" value="1"/>
</dbReference>
<feature type="domain" description="PDZ" evidence="6">
    <location>
        <begin position="408"/>
        <end position="466"/>
    </location>
</feature>
<evidence type="ECO:0000256" key="3">
    <source>
        <dbReference type="ARBA" id="ARBA00022801"/>
    </source>
</evidence>
<organism evidence="7 8">
    <name type="scientific">Pseudonocardia oroxyli</name>
    <dbReference type="NCBI Taxonomy" id="366584"/>
    <lineage>
        <taxon>Bacteria</taxon>
        <taxon>Bacillati</taxon>
        <taxon>Actinomycetota</taxon>
        <taxon>Actinomycetes</taxon>
        <taxon>Pseudonocardiales</taxon>
        <taxon>Pseudonocardiaceae</taxon>
        <taxon>Pseudonocardia</taxon>
    </lineage>
</organism>
<dbReference type="InterPro" id="IPR036034">
    <property type="entry name" value="PDZ_sf"/>
</dbReference>
<evidence type="ECO:0000256" key="1">
    <source>
        <dbReference type="ARBA" id="ARBA00010541"/>
    </source>
</evidence>
<dbReference type="PANTHER" id="PTHR43343">
    <property type="entry name" value="PEPTIDASE S12"/>
    <property type="match status" value="1"/>
</dbReference>
<dbReference type="EMBL" id="FNBE01000008">
    <property type="protein sequence ID" value="SDF98931.1"/>
    <property type="molecule type" value="Genomic_DNA"/>
</dbReference>
<feature type="compositionally biased region" description="Basic and acidic residues" evidence="4">
    <location>
        <begin position="103"/>
        <end position="115"/>
    </location>
</feature>
<evidence type="ECO:0000313" key="8">
    <source>
        <dbReference type="Proteomes" id="UP000198967"/>
    </source>
</evidence>
<evidence type="ECO:0000256" key="5">
    <source>
        <dbReference type="SAM" id="Phobius"/>
    </source>
</evidence>
<dbReference type="Gene3D" id="2.30.42.10">
    <property type="match status" value="1"/>
</dbReference>
<dbReference type="AlphaFoldDB" id="A0A1G7QK56"/>
<accession>A0A1G7QK56</accession>
<dbReference type="Pfam" id="PF13180">
    <property type="entry name" value="PDZ_2"/>
    <property type="match status" value="1"/>
</dbReference>
<feature type="compositionally biased region" description="Low complexity" evidence="4">
    <location>
        <begin position="56"/>
        <end position="73"/>
    </location>
</feature>
<reference evidence="7 8" key="1">
    <citation type="submission" date="2016-10" db="EMBL/GenBank/DDBJ databases">
        <authorList>
            <person name="de Groot N.N."/>
        </authorList>
    </citation>
    <scope>NUCLEOTIDE SEQUENCE [LARGE SCALE GENOMIC DNA]</scope>
    <source>
        <strain evidence="7 8">CGMCC 4.3143</strain>
    </source>
</reference>